<dbReference type="Gene3D" id="3.90.480.10">
    <property type="entry name" value="Sulfite Reductase Hemoprotein,Domain 2"/>
    <property type="match status" value="1"/>
</dbReference>
<dbReference type="PANTHER" id="PTHR32439:SF9">
    <property type="entry name" value="BLR3264 PROTEIN"/>
    <property type="match status" value="1"/>
</dbReference>
<dbReference type="GO" id="GO:0046872">
    <property type="term" value="F:metal ion binding"/>
    <property type="evidence" value="ECO:0007669"/>
    <property type="project" value="UniProtKB-KW"/>
</dbReference>
<evidence type="ECO:0000256" key="1">
    <source>
        <dbReference type="ARBA" id="ARBA00022485"/>
    </source>
</evidence>
<evidence type="ECO:0000259" key="7">
    <source>
        <dbReference type="Pfam" id="PF03460"/>
    </source>
</evidence>
<dbReference type="GO" id="GO:0043818">
    <property type="term" value="F:precorrin-3B synthase activity"/>
    <property type="evidence" value="ECO:0007669"/>
    <property type="project" value="UniProtKB-EC"/>
</dbReference>
<dbReference type="InterPro" id="IPR036136">
    <property type="entry name" value="Nit/Sulf_reduc_fer-like_dom_sf"/>
</dbReference>
<keyword evidence="1" id="KW-0004">4Fe-4S</keyword>
<organism evidence="8 9">
    <name type="scientific">Kangsaoukella pontilimi</name>
    <dbReference type="NCBI Taxonomy" id="2691042"/>
    <lineage>
        <taxon>Bacteria</taxon>
        <taxon>Pseudomonadati</taxon>
        <taxon>Pseudomonadota</taxon>
        <taxon>Alphaproteobacteria</taxon>
        <taxon>Rhodobacterales</taxon>
        <taxon>Paracoccaceae</taxon>
        <taxon>Kangsaoukella</taxon>
    </lineage>
</organism>
<evidence type="ECO:0000256" key="5">
    <source>
        <dbReference type="ARBA" id="ARBA00023004"/>
    </source>
</evidence>
<dbReference type="EC" id="1.14.13.83" evidence="8"/>
<dbReference type="PROSITE" id="PS00365">
    <property type="entry name" value="NIR_SIR"/>
    <property type="match status" value="1"/>
</dbReference>
<evidence type="ECO:0000256" key="3">
    <source>
        <dbReference type="ARBA" id="ARBA00022723"/>
    </source>
</evidence>
<keyword evidence="5" id="KW-0408">Iron</keyword>
<name>A0A7C9MYD7_9RHOB</name>
<keyword evidence="6" id="KW-0411">Iron-sulfur</keyword>
<proteinExistence type="predicted"/>
<dbReference type="NCBIfam" id="TIGR02435">
    <property type="entry name" value="CobG"/>
    <property type="match status" value="1"/>
</dbReference>
<dbReference type="GO" id="GO:0051539">
    <property type="term" value="F:4 iron, 4 sulfur cluster binding"/>
    <property type="evidence" value="ECO:0007669"/>
    <property type="project" value="UniProtKB-KW"/>
</dbReference>
<sequence length="393" mass="40371">MSAPEIKDPEIKGWCPGARKPMVSGDGLVVRLRPPLARLMPHEMAAIADLADRYGSGMAEVTNRANLQLRGVSEDAYPALLDALSALGMVSADAETEGRLNIVPDPFHDGDDSATVRIAMGLAEGLLDPVFAGLPSKFGFVVDAGPARRLDGVSGDIRIEGAEGALIVRADGKAVGCGVSDADHAVAVALDLARWFLASGGVGADGRGRMARHVASGVTLPEALMGDAAPSDPQAAPAPGPVPGGLLVAAAFGSFTSDALRAVASAASAEMRLTPWRMVFLPGAAPPEHMATDDLILDAADSRLRVAACTGAPGCPQASVETRALARRLAPGVLEGRTLHVSGCAKGCAHPRRADVTLVGRDGRFDLVPVGAPWDAPKATGLTPDDLLTQFET</sequence>
<dbReference type="Proteomes" id="UP000480350">
    <property type="component" value="Unassembled WGS sequence"/>
</dbReference>
<dbReference type="InterPro" id="IPR006066">
    <property type="entry name" value="NO2/SO3_Rdtase_FeS/sirohaem_BS"/>
</dbReference>
<dbReference type="AlphaFoldDB" id="A0A7C9MYD7"/>
<keyword evidence="4 8" id="KW-0560">Oxidoreductase</keyword>
<keyword evidence="9" id="KW-1185">Reference proteome</keyword>
<dbReference type="Gene3D" id="3.30.413.10">
    <property type="entry name" value="Sulfite Reductase Hemoprotein, domain 1"/>
    <property type="match status" value="2"/>
</dbReference>
<dbReference type="SUPFAM" id="SSF55124">
    <property type="entry name" value="Nitrite/Sulfite reductase N-terminal domain-like"/>
    <property type="match status" value="1"/>
</dbReference>
<evidence type="ECO:0000256" key="4">
    <source>
        <dbReference type="ARBA" id="ARBA00023002"/>
    </source>
</evidence>
<reference evidence="8 9" key="2">
    <citation type="submission" date="2020-03" db="EMBL/GenBank/DDBJ databases">
        <title>Kangsaoukella pontilimi gen. nov., sp. nov., a new member of the family Rhodobacteraceae isolated from a tidal mudflat.</title>
        <authorList>
            <person name="Kim I.S."/>
        </authorList>
    </citation>
    <scope>NUCLEOTIDE SEQUENCE [LARGE SCALE GENOMIC DNA]</scope>
    <source>
        <strain evidence="8 9">GH1-50</strain>
    </source>
</reference>
<dbReference type="PANTHER" id="PTHR32439">
    <property type="entry name" value="FERREDOXIN--NITRITE REDUCTASE, CHLOROPLASTIC"/>
    <property type="match status" value="1"/>
</dbReference>
<keyword evidence="2" id="KW-0349">Heme</keyword>
<evidence type="ECO:0000313" key="8">
    <source>
        <dbReference type="EMBL" id="MXQ09054.1"/>
    </source>
</evidence>
<dbReference type="InterPro" id="IPR045854">
    <property type="entry name" value="NO2/SO3_Rdtase_4Fe4S_sf"/>
</dbReference>
<dbReference type="InterPro" id="IPR005117">
    <property type="entry name" value="NiRdtase/SiRdtase_haem-b_fer"/>
</dbReference>
<gene>
    <name evidence="8" type="primary">cobG</name>
    <name evidence="8" type="ORF">GQ651_14495</name>
</gene>
<keyword evidence="3" id="KW-0479">Metal-binding</keyword>
<dbReference type="SUPFAM" id="SSF56014">
    <property type="entry name" value="Nitrite and sulphite reductase 4Fe-4S domain-like"/>
    <property type="match status" value="1"/>
</dbReference>
<dbReference type="Pfam" id="PF03460">
    <property type="entry name" value="NIR_SIR_ferr"/>
    <property type="match status" value="1"/>
</dbReference>
<evidence type="ECO:0000256" key="2">
    <source>
        <dbReference type="ARBA" id="ARBA00022617"/>
    </source>
</evidence>
<reference evidence="8 9" key="1">
    <citation type="submission" date="2019-12" db="EMBL/GenBank/DDBJ databases">
        <authorList>
            <person name="Lee S.D."/>
        </authorList>
    </citation>
    <scope>NUCLEOTIDE SEQUENCE [LARGE SCALE GENOMIC DNA]</scope>
    <source>
        <strain evidence="8 9">GH1-50</strain>
    </source>
</reference>
<accession>A0A7C9MYD7</accession>
<protein>
    <submittedName>
        <fullName evidence="8">Precorrin-3B synthase</fullName>
        <ecNumber evidence="8">1.14.13.83</ecNumber>
    </submittedName>
</protein>
<dbReference type="GO" id="GO:0020037">
    <property type="term" value="F:heme binding"/>
    <property type="evidence" value="ECO:0007669"/>
    <property type="project" value="InterPro"/>
</dbReference>
<feature type="domain" description="Nitrite/Sulfite reductase ferredoxin-like" evidence="7">
    <location>
        <begin position="23"/>
        <end position="86"/>
    </location>
</feature>
<evidence type="ECO:0000313" key="9">
    <source>
        <dbReference type="Proteomes" id="UP000480350"/>
    </source>
</evidence>
<evidence type="ECO:0000256" key="6">
    <source>
        <dbReference type="ARBA" id="ARBA00023014"/>
    </source>
</evidence>
<dbReference type="EMBL" id="WUPT01000002">
    <property type="protein sequence ID" value="MXQ09054.1"/>
    <property type="molecule type" value="Genomic_DNA"/>
</dbReference>
<dbReference type="InterPro" id="IPR051329">
    <property type="entry name" value="NIR_SIR_4Fe-4S"/>
</dbReference>
<comment type="caution">
    <text evidence="8">The sequence shown here is derived from an EMBL/GenBank/DDBJ whole genome shotgun (WGS) entry which is preliminary data.</text>
</comment>
<dbReference type="RefSeq" id="WP_160764915.1">
    <property type="nucleotide sequence ID" value="NZ_WUPT01000002.1"/>
</dbReference>
<dbReference type="InterPro" id="IPR012798">
    <property type="entry name" value="Cbl_synth_CobG-like"/>
</dbReference>